<keyword evidence="2" id="KW-1133">Transmembrane helix</keyword>
<accession>A0A1G9VA83</accession>
<evidence type="ECO:0000313" key="5">
    <source>
        <dbReference type="Proteomes" id="UP000199671"/>
    </source>
</evidence>
<gene>
    <name evidence="4" type="ORF">SAMN04487766_105171</name>
</gene>
<feature type="compositionally biased region" description="Pro residues" evidence="1">
    <location>
        <begin position="392"/>
        <end position="408"/>
    </location>
</feature>
<evidence type="ECO:0000256" key="3">
    <source>
        <dbReference type="SAM" id="SignalP"/>
    </source>
</evidence>
<dbReference type="OrthoDB" id="3740575at2"/>
<sequence>MKRTSVVFGLICMLSVISFASPASAAGDANYELPDYAPTFEVVENQCANVMTGDVAAVRCWTENGTDMIMRLRVTSPRYKNTTRLRVQKTSVLVATQGTDEAVSGWLGSRTYTFLEPAGYDGDGFPFFLFSMEKWATQAVEVALMPSERALTINFNVNRGSLSEPVVLREADSKQGNYWRLSKPLQIVDKVPGDETNTITFEATAEDAADAANVVGVAFFRADPVTYLYDDVPTASTVVGMTGRYPFKDAVVCPSDACTRSIDTTTGTITWRAQIPASWSRLQYIMDVTGTEATHPYRARRAYQGQLTVPEPTVVPMPATPQVDDPCGPGNASWLVPEDTDELSWRLDGESGELAVGVRGDAIFDDGTTTHSFGVPSDSGEECPVVIETANPPRPEPDPSQEPSPMPEATPASTPTSSATGTAFPVRGLARTGVDGRLLLVAMALVPMCGYAVMLLARRRGR</sequence>
<proteinExistence type="predicted"/>
<feature type="transmembrane region" description="Helical" evidence="2">
    <location>
        <begin position="438"/>
        <end position="457"/>
    </location>
</feature>
<keyword evidence="2" id="KW-0812">Transmembrane</keyword>
<evidence type="ECO:0008006" key="6">
    <source>
        <dbReference type="Google" id="ProtNLM"/>
    </source>
</evidence>
<protein>
    <recommendedName>
        <fullName evidence="6">SDR-like Ig domain-containing protein</fullName>
    </recommendedName>
</protein>
<organism evidence="4 5">
    <name type="scientific">Actinomyces ruminicola</name>
    <dbReference type="NCBI Taxonomy" id="332524"/>
    <lineage>
        <taxon>Bacteria</taxon>
        <taxon>Bacillati</taxon>
        <taxon>Actinomycetota</taxon>
        <taxon>Actinomycetes</taxon>
        <taxon>Actinomycetales</taxon>
        <taxon>Actinomycetaceae</taxon>
        <taxon>Actinomyces</taxon>
    </lineage>
</organism>
<dbReference type="EMBL" id="FNHU01000005">
    <property type="protein sequence ID" value="SDM69071.1"/>
    <property type="molecule type" value="Genomic_DNA"/>
</dbReference>
<feature type="region of interest" description="Disordered" evidence="1">
    <location>
        <begin position="369"/>
        <end position="424"/>
    </location>
</feature>
<dbReference type="RefSeq" id="WP_143008896.1">
    <property type="nucleotide sequence ID" value="NZ_FNHU01000005.1"/>
</dbReference>
<evidence type="ECO:0000256" key="2">
    <source>
        <dbReference type="SAM" id="Phobius"/>
    </source>
</evidence>
<feature type="compositionally biased region" description="Low complexity" evidence="1">
    <location>
        <begin position="409"/>
        <end position="423"/>
    </location>
</feature>
<name>A0A1G9VA83_9ACTO</name>
<keyword evidence="3" id="KW-0732">Signal</keyword>
<feature type="chain" id="PRO_5011667277" description="SDR-like Ig domain-containing protein" evidence="3">
    <location>
        <begin position="26"/>
        <end position="462"/>
    </location>
</feature>
<keyword evidence="2" id="KW-0472">Membrane</keyword>
<dbReference type="Proteomes" id="UP000199671">
    <property type="component" value="Unassembled WGS sequence"/>
</dbReference>
<dbReference type="AlphaFoldDB" id="A0A1G9VA83"/>
<reference evidence="4 5" key="1">
    <citation type="submission" date="2016-10" db="EMBL/GenBank/DDBJ databases">
        <authorList>
            <person name="de Groot N.N."/>
        </authorList>
    </citation>
    <scope>NUCLEOTIDE SEQUENCE [LARGE SCALE GENOMIC DNA]</scope>
    <source>
        <strain evidence="4 5">KPR-7B</strain>
    </source>
</reference>
<feature type="signal peptide" evidence="3">
    <location>
        <begin position="1"/>
        <end position="25"/>
    </location>
</feature>
<evidence type="ECO:0000313" key="4">
    <source>
        <dbReference type="EMBL" id="SDM69071.1"/>
    </source>
</evidence>
<evidence type="ECO:0000256" key="1">
    <source>
        <dbReference type="SAM" id="MobiDB-lite"/>
    </source>
</evidence>